<organism evidence="2">
    <name type="scientific">uncultured Chloroflexia bacterium</name>
    <dbReference type="NCBI Taxonomy" id="1672391"/>
    <lineage>
        <taxon>Bacteria</taxon>
        <taxon>Bacillati</taxon>
        <taxon>Chloroflexota</taxon>
        <taxon>Chloroflexia</taxon>
        <taxon>environmental samples</taxon>
    </lineage>
</organism>
<proteinExistence type="predicted"/>
<keyword evidence="1" id="KW-1133">Transmembrane helix</keyword>
<keyword evidence="1" id="KW-0472">Membrane</keyword>
<dbReference type="EMBL" id="CADCTR010002950">
    <property type="protein sequence ID" value="CAA9375501.1"/>
    <property type="molecule type" value="Genomic_DNA"/>
</dbReference>
<feature type="transmembrane region" description="Helical" evidence="1">
    <location>
        <begin position="6"/>
        <end position="32"/>
    </location>
</feature>
<evidence type="ECO:0000313" key="2">
    <source>
        <dbReference type="EMBL" id="CAA9375501.1"/>
    </source>
</evidence>
<evidence type="ECO:0000256" key="1">
    <source>
        <dbReference type="SAM" id="Phobius"/>
    </source>
</evidence>
<feature type="non-terminal residue" evidence="2">
    <location>
        <position position="1"/>
    </location>
</feature>
<keyword evidence="1" id="KW-0812">Transmembrane</keyword>
<name>A0A6J4N3N1_9CHLR</name>
<reference evidence="2" key="1">
    <citation type="submission" date="2020-02" db="EMBL/GenBank/DDBJ databases">
        <authorList>
            <person name="Meier V. D."/>
        </authorList>
    </citation>
    <scope>NUCLEOTIDE SEQUENCE</scope>
    <source>
        <strain evidence="2">AVDCRST_MAG93</strain>
    </source>
</reference>
<gene>
    <name evidence="2" type="ORF">AVDCRST_MAG93-8782</name>
</gene>
<sequence length="33" mass="3623">QQGSFYAFFSMFPSGMVSHGLPFAWSLVVGIVK</sequence>
<accession>A0A6J4N3N1</accession>
<dbReference type="AlphaFoldDB" id="A0A6J4N3N1"/>
<protein>
    <submittedName>
        <fullName evidence="2">Uncharacterized protein</fullName>
    </submittedName>
</protein>